<keyword evidence="5 7" id="KW-1133">Transmembrane helix</keyword>
<dbReference type="RefSeq" id="WP_225424432.1">
    <property type="nucleotide sequence ID" value="NZ_BJEA01000016.1"/>
</dbReference>
<name>A0ABV5WTC3_9LACO</name>
<dbReference type="SUPFAM" id="SSF103473">
    <property type="entry name" value="MFS general substrate transporter"/>
    <property type="match status" value="2"/>
</dbReference>
<keyword evidence="6 7" id="KW-0472">Membrane</keyword>
<feature type="transmembrane region" description="Helical" evidence="7">
    <location>
        <begin position="12"/>
        <end position="36"/>
    </location>
</feature>
<keyword evidence="2" id="KW-0813">Transport</keyword>
<dbReference type="PANTHER" id="PTHR43414:SF6">
    <property type="entry name" value="MULTIDRUG RESISTANCE PROTEIN MDTG"/>
    <property type="match status" value="1"/>
</dbReference>
<sequence length="403" mass="42825">MIKSPTLTRNFRILWFGSLITDLGNAMTLPFIALYIQTLGTFTTAQLNFLGAAAFGVTYACKALVAPLWGRLADQKGRKLMCLRASGMMSLTILGVGLAPNVAVLLLLRALQGVFSGYINNANALLSLTVPAQRRGQLLSKLVTGAISGSLLGPLLGSGLAATVGYRGAFIVTSFLMALVFGLTLWGVTEEVTPISRAALPPLRPVLRQLGAPFLLALFSSLLVIQATTNAITPLLSLFVAELERGAPTQTVLWMTGLIAAAPGIATILMAGWVGQLIDRFGAQRCLLVFLSGAGLDLLLTSWAQSPLQVFVLRLLLGVADAALLPALQVITVEHVPRATFGRVFSLNQSAQATGNVVGPGLAVVVANQWGYQPIFLVTALLELGVVLLWWHYLRRSRGRAEG</sequence>
<dbReference type="EMBL" id="JBHLZY010000013">
    <property type="protein sequence ID" value="MFB9769380.1"/>
    <property type="molecule type" value="Genomic_DNA"/>
</dbReference>
<evidence type="ECO:0000256" key="6">
    <source>
        <dbReference type="ARBA" id="ARBA00023136"/>
    </source>
</evidence>
<keyword evidence="3" id="KW-1003">Cell membrane</keyword>
<evidence type="ECO:0000256" key="3">
    <source>
        <dbReference type="ARBA" id="ARBA00022475"/>
    </source>
</evidence>
<dbReference type="PANTHER" id="PTHR43414">
    <property type="entry name" value="MULTIDRUG RESISTANCE PROTEIN MDTG"/>
    <property type="match status" value="1"/>
</dbReference>
<evidence type="ECO:0000313" key="9">
    <source>
        <dbReference type="EMBL" id="MFB9769380.1"/>
    </source>
</evidence>
<accession>A0ABV5WTC3</accession>
<reference evidence="9 10" key="1">
    <citation type="submission" date="2024-09" db="EMBL/GenBank/DDBJ databases">
        <authorList>
            <person name="Sun Q."/>
            <person name="Mori K."/>
        </authorList>
    </citation>
    <scope>NUCLEOTIDE SEQUENCE [LARGE SCALE GENOMIC DNA]</scope>
    <source>
        <strain evidence="9 10">TBRC 4576</strain>
    </source>
</reference>
<comment type="subcellular location">
    <subcellularLocation>
        <location evidence="1">Cell membrane</location>
        <topology evidence="1">Multi-pass membrane protein</topology>
    </subcellularLocation>
</comment>
<evidence type="ECO:0000259" key="8">
    <source>
        <dbReference type="PROSITE" id="PS50850"/>
    </source>
</evidence>
<evidence type="ECO:0000256" key="2">
    <source>
        <dbReference type="ARBA" id="ARBA00022448"/>
    </source>
</evidence>
<dbReference type="InterPro" id="IPR036259">
    <property type="entry name" value="MFS_trans_sf"/>
</dbReference>
<feature type="transmembrane region" description="Helical" evidence="7">
    <location>
        <begin position="210"/>
        <end position="232"/>
    </location>
</feature>
<feature type="transmembrane region" description="Helical" evidence="7">
    <location>
        <begin position="48"/>
        <end position="69"/>
    </location>
</feature>
<evidence type="ECO:0000313" key="10">
    <source>
        <dbReference type="Proteomes" id="UP001589691"/>
    </source>
</evidence>
<protein>
    <submittedName>
        <fullName evidence="9">MFS transporter</fullName>
    </submittedName>
</protein>
<feature type="transmembrane region" description="Helical" evidence="7">
    <location>
        <begin position="252"/>
        <end position="274"/>
    </location>
</feature>
<gene>
    <name evidence="9" type="ORF">ACFFLI_05720</name>
</gene>
<dbReference type="InterPro" id="IPR011701">
    <property type="entry name" value="MFS"/>
</dbReference>
<dbReference type="Proteomes" id="UP001589691">
    <property type="component" value="Unassembled WGS sequence"/>
</dbReference>
<feature type="transmembrane region" description="Helical" evidence="7">
    <location>
        <begin position="376"/>
        <end position="394"/>
    </location>
</feature>
<evidence type="ECO:0000256" key="1">
    <source>
        <dbReference type="ARBA" id="ARBA00004651"/>
    </source>
</evidence>
<feature type="transmembrane region" description="Helical" evidence="7">
    <location>
        <begin position="168"/>
        <end position="189"/>
    </location>
</feature>
<dbReference type="Gene3D" id="1.20.1250.20">
    <property type="entry name" value="MFS general substrate transporter like domains"/>
    <property type="match status" value="2"/>
</dbReference>
<dbReference type="InterPro" id="IPR020846">
    <property type="entry name" value="MFS_dom"/>
</dbReference>
<evidence type="ECO:0000256" key="5">
    <source>
        <dbReference type="ARBA" id="ARBA00022989"/>
    </source>
</evidence>
<organism evidence="9 10">
    <name type="scientific">Lactiplantibacillus modestisalitolerans</name>
    <dbReference type="NCBI Taxonomy" id="1457219"/>
    <lineage>
        <taxon>Bacteria</taxon>
        <taxon>Bacillati</taxon>
        <taxon>Bacillota</taxon>
        <taxon>Bacilli</taxon>
        <taxon>Lactobacillales</taxon>
        <taxon>Lactobacillaceae</taxon>
        <taxon>Lactiplantibacillus</taxon>
    </lineage>
</organism>
<dbReference type="PROSITE" id="PS50850">
    <property type="entry name" value="MFS"/>
    <property type="match status" value="1"/>
</dbReference>
<feature type="transmembrane region" description="Helical" evidence="7">
    <location>
        <begin position="81"/>
        <end position="104"/>
    </location>
</feature>
<evidence type="ECO:0000256" key="7">
    <source>
        <dbReference type="SAM" id="Phobius"/>
    </source>
</evidence>
<keyword evidence="10" id="KW-1185">Reference proteome</keyword>
<feature type="transmembrane region" description="Helical" evidence="7">
    <location>
        <begin position="286"/>
        <end position="305"/>
    </location>
</feature>
<dbReference type="Pfam" id="PF07690">
    <property type="entry name" value="MFS_1"/>
    <property type="match status" value="1"/>
</dbReference>
<feature type="domain" description="Major facilitator superfamily (MFS) profile" evidence="8">
    <location>
        <begin position="10"/>
        <end position="398"/>
    </location>
</feature>
<keyword evidence="4 7" id="KW-0812">Transmembrane</keyword>
<proteinExistence type="predicted"/>
<comment type="caution">
    <text evidence="9">The sequence shown here is derived from an EMBL/GenBank/DDBJ whole genome shotgun (WGS) entry which is preliminary data.</text>
</comment>
<evidence type="ECO:0000256" key="4">
    <source>
        <dbReference type="ARBA" id="ARBA00022692"/>
    </source>
</evidence>